<comment type="caution">
    <text evidence="1">The sequence shown here is derived from an EMBL/GenBank/DDBJ whole genome shotgun (WGS) entry which is preliminary data.</text>
</comment>
<evidence type="ECO:0000313" key="1">
    <source>
        <dbReference type="EMBL" id="KAF4585872.1"/>
    </source>
</evidence>
<proteinExistence type="predicted"/>
<organism evidence="1 2">
    <name type="scientific">Ophiocordyceps camponoti-floridani</name>
    <dbReference type="NCBI Taxonomy" id="2030778"/>
    <lineage>
        <taxon>Eukaryota</taxon>
        <taxon>Fungi</taxon>
        <taxon>Dikarya</taxon>
        <taxon>Ascomycota</taxon>
        <taxon>Pezizomycotina</taxon>
        <taxon>Sordariomycetes</taxon>
        <taxon>Hypocreomycetidae</taxon>
        <taxon>Hypocreales</taxon>
        <taxon>Ophiocordycipitaceae</taxon>
        <taxon>Ophiocordyceps</taxon>
    </lineage>
</organism>
<dbReference type="Proteomes" id="UP000562929">
    <property type="component" value="Unassembled WGS sequence"/>
</dbReference>
<sequence length="139" mass="15887">MSADKASIPNVDLDGCLDPERIYDVLECDVEQGSGSQRQIIITSHLVRNVVYHSFPYLYGSILSAAEQWSDSRREMQRLWDVGKISIVRKRGTIREKFIDYFYTICSRVGDKAEEGQAEALMDELWEAVEGEGIMETME</sequence>
<dbReference type="EMBL" id="JAACLJ010000005">
    <property type="protein sequence ID" value="KAF4585872.1"/>
    <property type="molecule type" value="Genomic_DNA"/>
</dbReference>
<keyword evidence="2" id="KW-1185">Reference proteome</keyword>
<dbReference type="AlphaFoldDB" id="A0A8H4VCY3"/>
<evidence type="ECO:0000313" key="2">
    <source>
        <dbReference type="Proteomes" id="UP000562929"/>
    </source>
</evidence>
<protein>
    <submittedName>
        <fullName evidence="1">Uncharacterized protein</fullName>
    </submittedName>
</protein>
<dbReference type="OrthoDB" id="4907643at2759"/>
<accession>A0A8H4VCY3</accession>
<gene>
    <name evidence="1" type="ORF">GQ602_005177</name>
</gene>
<name>A0A8H4VCY3_9HYPO</name>
<reference evidence="1 2" key="1">
    <citation type="journal article" date="2020" name="G3 (Bethesda)">
        <title>Genetic Underpinnings of Host Manipulation by Ophiocordyceps as Revealed by Comparative Transcriptomics.</title>
        <authorList>
            <person name="Will I."/>
            <person name="Das B."/>
            <person name="Trinh T."/>
            <person name="Brachmann A."/>
            <person name="Ohm R.A."/>
            <person name="de Bekker C."/>
        </authorList>
    </citation>
    <scope>NUCLEOTIDE SEQUENCE [LARGE SCALE GENOMIC DNA]</scope>
    <source>
        <strain evidence="1 2">EC05</strain>
    </source>
</reference>